<name>A0ACC1IIG8_9FUNG</name>
<comment type="caution">
    <text evidence="1">The sequence shown here is derived from an EMBL/GenBank/DDBJ whole genome shotgun (WGS) entry which is preliminary data.</text>
</comment>
<gene>
    <name evidence="1" type="ORF">LPJ66_004248</name>
</gene>
<evidence type="ECO:0000313" key="2">
    <source>
        <dbReference type="Proteomes" id="UP001150581"/>
    </source>
</evidence>
<protein>
    <submittedName>
        <fullName evidence="1">Uncharacterized protein</fullName>
    </submittedName>
</protein>
<keyword evidence="2" id="KW-1185">Reference proteome</keyword>
<evidence type="ECO:0000313" key="1">
    <source>
        <dbReference type="EMBL" id="KAJ1896007.1"/>
    </source>
</evidence>
<dbReference type="Proteomes" id="UP001150581">
    <property type="component" value="Unassembled WGS sequence"/>
</dbReference>
<sequence length="1234" mass="133452">MLAHSRRQSEAEPMSPYISDQVDFEGSTLTQTQNSDWLLMNPSSSDGEQAMQPHRRRMRKRRVLPRTLFKAASPPQQQQQLGHLDSDAYDRNSKSTETLLLVCDDGCAKAADANAAAAPVLRPAILPLDALRLRDLRIVPRLPASIAQHMHIECVGRLALHCDGRSTVGWASARIPQFTLRFHAALARATGLHTLALVNIGLCAIPTELQRCRGLRRLDMSHNWISSVPGWLARLPQLEHIVVRGNPLRTVAADLVEMRHRLHTLDLGRGQPWAVVHRPMAPAAAMTAAERTDALLARLHATAAKRMAACLAAAQLSLSQRQLDASRDRAMKLIALYSDSIYSSLREPRNLGHSHIFRRASESHILQQSHHSPIQRVHDALERKLSLPIISDIAELRAMDARTNRVNVFGQPASSAQNSMQQPMPKRLRTILEDSIGSPTSDRDSGNNIDFGGDNDNGKDKDSSTTDSHPTNSSSTSSHAGDNEYLIANIGIYLVSSRLSIMVCHYEDSSAISKGLLPAISTAKQTLKASSPNPTPNTNPTRCDCASSALAMADAKRVQHLISQIHKSDAINLSRSPAATEALCIQPSAGGTLPSISHNSSSSTGIGNGSSNGSSSMASGGVSSRHVQIYSVDTEHLLCAFPEDGYQRVYGKLPAEAIALGTSLQTLWKNSRDKKIDTHAQALMGHLHAPNSDPIRLDLQVCAAGLGAQTDVQGIMFCWGHLLFVCQQMRSDSTPDSGMIGQTDSSKSLVGNGGSGREVDNILSSYNLQTPPSDDPARGSSSTLSAAATTAGMTPTTSDFVTRFDAPSLSTYAGPVHHRAANRYQGAGAQQTMHQHLGSVQETRPFSIPRAPASIAATLPIRPPAVSSLSDSAIPPRRQSSYTLPPVKSFEERRFSYPIQPINADGSNQALPPPPPVPSLPSLPHQQQQQHQHSAPCGSVNSSPLSNTLTRGSPTSAVASPSGRLSELRQRVIVGATMRANGSLYMGVSPAGSASTQPTPTISPLSAGIVQYTPVSLSPALQSGLLSGAPRVNVYPPPEVTESWRWAQSSMQPQQLPQQPQQLPQQPQQLAQQPHQSQQLSQQTQQPHQPQQLPQQSPYNQTLPHQHQHQQQQQQQPPPQPQQQQQYPHHMALQQHNSQSFSSITSQRPPPPPPLTINRNSNPNSPHPFSIMHGSIMEHYQSPMNSSVASPSVIGTPLSATLAHRNGDSEKKTCKSCGTDSSPEWRKGPTGHKT</sequence>
<dbReference type="EMBL" id="JANBPG010000498">
    <property type="protein sequence ID" value="KAJ1896007.1"/>
    <property type="molecule type" value="Genomic_DNA"/>
</dbReference>
<reference evidence="1" key="1">
    <citation type="submission" date="2022-07" db="EMBL/GenBank/DDBJ databases">
        <title>Phylogenomic reconstructions and comparative analyses of Kickxellomycotina fungi.</title>
        <authorList>
            <person name="Reynolds N.K."/>
            <person name="Stajich J.E."/>
            <person name="Barry K."/>
            <person name="Grigoriev I.V."/>
            <person name="Crous P."/>
            <person name="Smith M.E."/>
        </authorList>
    </citation>
    <scope>NUCLEOTIDE SEQUENCE</scope>
    <source>
        <strain evidence="1">Benny 63K</strain>
    </source>
</reference>
<proteinExistence type="predicted"/>
<accession>A0ACC1IIG8</accession>
<organism evidence="1 2">
    <name type="scientific">Kickxella alabastrina</name>
    <dbReference type="NCBI Taxonomy" id="61397"/>
    <lineage>
        <taxon>Eukaryota</taxon>
        <taxon>Fungi</taxon>
        <taxon>Fungi incertae sedis</taxon>
        <taxon>Zoopagomycota</taxon>
        <taxon>Kickxellomycotina</taxon>
        <taxon>Kickxellomycetes</taxon>
        <taxon>Kickxellales</taxon>
        <taxon>Kickxellaceae</taxon>
        <taxon>Kickxella</taxon>
    </lineage>
</organism>